<dbReference type="InterPro" id="IPR029021">
    <property type="entry name" value="Prot-tyrosine_phosphatase-like"/>
</dbReference>
<gene>
    <name evidence="3" type="ORF">AVO44_11915</name>
</gene>
<evidence type="ECO:0000313" key="3">
    <source>
        <dbReference type="EMBL" id="KUJ79075.1"/>
    </source>
</evidence>
<organism evidence="3 4">
    <name type="scientific">Ruegeria profundi</name>
    <dbReference type="NCBI Taxonomy" id="1685378"/>
    <lineage>
        <taxon>Bacteria</taxon>
        <taxon>Pseudomonadati</taxon>
        <taxon>Pseudomonadota</taxon>
        <taxon>Alphaproteobacteria</taxon>
        <taxon>Rhodobacterales</taxon>
        <taxon>Roseobacteraceae</taxon>
        <taxon>Ruegeria</taxon>
    </lineage>
</organism>
<accession>A0A0X3TTK8</accession>
<sequence length="178" mass="19375">MFEHPRSTDERGDTVDRFDIHPVHVGNGIVALSPLPGCGDGYARDLVSICDWRPGLVISVTTTDEMLQEGAIRLGDDLRANGVRWVHLPIEDFGTPTPPVDTAWADIGAIVSRILSCGGRVLVHCRGGCGRSGMIVLRLMVEHGESPDTALKRLRAVRKCAVETDSQMQWAARPVIGR</sequence>
<dbReference type="GO" id="GO:0016791">
    <property type="term" value="F:phosphatase activity"/>
    <property type="evidence" value="ECO:0007669"/>
    <property type="project" value="UniProtKB-ARBA"/>
</dbReference>
<evidence type="ECO:0000256" key="1">
    <source>
        <dbReference type="ARBA" id="ARBA00022801"/>
    </source>
</evidence>
<proteinExistence type="predicted"/>
<dbReference type="STRING" id="1685378.AVO44_11915"/>
<dbReference type="FunFam" id="3.90.190.10:FF:000157">
    <property type="entry name" value="Protein-tyrosine phosphatase"/>
    <property type="match status" value="1"/>
</dbReference>
<dbReference type="InterPro" id="IPR050561">
    <property type="entry name" value="PTP"/>
</dbReference>
<dbReference type="SUPFAM" id="SSF52799">
    <property type="entry name" value="(Phosphotyrosine protein) phosphatases II"/>
    <property type="match status" value="1"/>
</dbReference>
<dbReference type="Proteomes" id="UP000053690">
    <property type="component" value="Unassembled WGS sequence"/>
</dbReference>
<evidence type="ECO:0000259" key="2">
    <source>
        <dbReference type="PROSITE" id="PS50056"/>
    </source>
</evidence>
<dbReference type="InterPro" id="IPR000387">
    <property type="entry name" value="Tyr_Pase_dom"/>
</dbReference>
<dbReference type="OrthoDB" id="9806482at2"/>
<dbReference type="AlphaFoldDB" id="A0A0X3TTK8"/>
<feature type="domain" description="Tyrosine specific protein phosphatases" evidence="2">
    <location>
        <begin position="105"/>
        <end position="169"/>
    </location>
</feature>
<keyword evidence="4" id="KW-1185">Reference proteome</keyword>
<name>A0A0X3TTK8_9RHOB</name>
<dbReference type="PROSITE" id="PS00383">
    <property type="entry name" value="TYR_PHOSPHATASE_1"/>
    <property type="match status" value="1"/>
</dbReference>
<dbReference type="PROSITE" id="PS50056">
    <property type="entry name" value="TYR_PHOSPHATASE_2"/>
    <property type="match status" value="1"/>
</dbReference>
<protein>
    <submittedName>
        <fullName evidence="3">Protein phosphatase</fullName>
    </submittedName>
</protein>
<dbReference type="InterPro" id="IPR057023">
    <property type="entry name" value="PTP-SAK"/>
</dbReference>
<evidence type="ECO:0000313" key="4">
    <source>
        <dbReference type="Proteomes" id="UP000053690"/>
    </source>
</evidence>
<keyword evidence="1" id="KW-0378">Hydrolase</keyword>
<reference evidence="4" key="1">
    <citation type="submission" date="2015-12" db="EMBL/GenBank/DDBJ databases">
        <authorList>
            <person name="Zhang G."/>
            <person name="Stingl U."/>
        </authorList>
    </citation>
    <scope>NUCLEOTIDE SEQUENCE [LARGE SCALE GENOMIC DNA]</scope>
    <source>
        <strain evidence="4">ZGT108</strain>
    </source>
</reference>
<dbReference type="EMBL" id="LQBP01000005">
    <property type="protein sequence ID" value="KUJ79075.1"/>
    <property type="molecule type" value="Genomic_DNA"/>
</dbReference>
<dbReference type="PANTHER" id="PTHR23339">
    <property type="entry name" value="TYROSINE SPECIFIC PROTEIN PHOSPHATASE AND DUAL SPECIFICITY PROTEIN PHOSPHATASE"/>
    <property type="match status" value="1"/>
</dbReference>
<dbReference type="InterPro" id="IPR016130">
    <property type="entry name" value="Tyr_Pase_AS"/>
</dbReference>
<dbReference type="Gene3D" id="3.90.190.10">
    <property type="entry name" value="Protein tyrosine phosphatase superfamily"/>
    <property type="match status" value="1"/>
</dbReference>
<comment type="caution">
    <text evidence="3">The sequence shown here is derived from an EMBL/GenBank/DDBJ whole genome shotgun (WGS) entry which is preliminary data.</text>
</comment>
<dbReference type="Pfam" id="PF22784">
    <property type="entry name" value="PTP-SAK"/>
    <property type="match status" value="1"/>
</dbReference>